<dbReference type="InterPro" id="IPR005804">
    <property type="entry name" value="FA_desaturase_dom"/>
</dbReference>
<organism evidence="6 7">
    <name type="scientific">Petrolisthes manimaculis</name>
    <dbReference type="NCBI Taxonomy" id="1843537"/>
    <lineage>
        <taxon>Eukaryota</taxon>
        <taxon>Metazoa</taxon>
        <taxon>Ecdysozoa</taxon>
        <taxon>Arthropoda</taxon>
        <taxon>Crustacea</taxon>
        <taxon>Multicrustacea</taxon>
        <taxon>Malacostraca</taxon>
        <taxon>Eumalacostraca</taxon>
        <taxon>Eucarida</taxon>
        <taxon>Decapoda</taxon>
        <taxon>Pleocyemata</taxon>
        <taxon>Anomura</taxon>
        <taxon>Galatheoidea</taxon>
        <taxon>Porcellanidae</taxon>
        <taxon>Petrolisthes</taxon>
    </lineage>
</organism>
<feature type="transmembrane region" description="Helical" evidence="4">
    <location>
        <begin position="89"/>
        <end position="109"/>
    </location>
</feature>
<feature type="transmembrane region" description="Helical" evidence="4">
    <location>
        <begin position="237"/>
        <end position="259"/>
    </location>
</feature>
<comment type="similarity">
    <text evidence="4">Belongs to the cytochrome b5 family.</text>
</comment>
<evidence type="ECO:0000259" key="5">
    <source>
        <dbReference type="PROSITE" id="PS50255"/>
    </source>
</evidence>
<comment type="caution">
    <text evidence="6">The sequence shown here is derived from an EMBL/GenBank/DDBJ whole genome shotgun (WGS) entry which is preliminary data.</text>
</comment>
<evidence type="ECO:0000256" key="3">
    <source>
        <dbReference type="ARBA" id="ARBA00023004"/>
    </source>
</evidence>
<keyword evidence="4" id="KW-0472">Membrane</keyword>
<protein>
    <recommendedName>
        <fullName evidence="5">Cytochrome b5 heme-binding domain-containing protein</fullName>
    </recommendedName>
</protein>
<feature type="transmembrane region" description="Helical" evidence="4">
    <location>
        <begin position="205"/>
        <end position="225"/>
    </location>
</feature>
<dbReference type="PROSITE" id="PS50255">
    <property type="entry name" value="CYTOCHROME_B5_2"/>
    <property type="match status" value="1"/>
</dbReference>
<name>A0AAE1PT00_9EUCA</name>
<dbReference type="InterPro" id="IPR001199">
    <property type="entry name" value="Cyt_B5-like_heme/steroid-bd"/>
</dbReference>
<dbReference type="PANTHER" id="PTHR16740:SF1">
    <property type="entry name" value="CYTOCHROME B5-RELATED PROTEIN-RELATED"/>
    <property type="match status" value="1"/>
</dbReference>
<dbReference type="PROSITE" id="PS00191">
    <property type="entry name" value="CYTOCHROME_B5_1"/>
    <property type="match status" value="1"/>
</dbReference>
<evidence type="ECO:0000313" key="7">
    <source>
        <dbReference type="Proteomes" id="UP001292094"/>
    </source>
</evidence>
<evidence type="ECO:0000256" key="4">
    <source>
        <dbReference type="RuleBase" id="RU362121"/>
    </source>
</evidence>
<dbReference type="GO" id="GO:0006629">
    <property type="term" value="P:lipid metabolic process"/>
    <property type="evidence" value="ECO:0007669"/>
    <property type="project" value="InterPro"/>
</dbReference>
<dbReference type="Proteomes" id="UP001292094">
    <property type="component" value="Unassembled WGS sequence"/>
</dbReference>
<gene>
    <name evidence="6" type="ORF">Pmani_015771</name>
</gene>
<dbReference type="AlphaFoldDB" id="A0AAE1PT00"/>
<dbReference type="SUPFAM" id="SSF55856">
    <property type="entry name" value="Cytochrome b5-like heme/steroid binding domain"/>
    <property type="match status" value="1"/>
</dbReference>
<dbReference type="InterPro" id="IPR018506">
    <property type="entry name" value="Cyt_B5_heme-BS"/>
</dbReference>
<dbReference type="PANTHER" id="PTHR16740">
    <property type="entry name" value="CYTOCHROME B5-RELATED PROTEIN-RELATED"/>
    <property type="match status" value="1"/>
</dbReference>
<dbReference type="Pfam" id="PF00173">
    <property type="entry name" value="Cyt-b5"/>
    <property type="match status" value="1"/>
</dbReference>
<proteinExistence type="inferred from homology"/>
<dbReference type="InterPro" id="IPR053100">
    <property type="entry name" value="Cytochrome_b5-related"/>
</dbReference>
<dbReference type="InterPro" id="IPR036400">
    <property type="entry name" value="Cyt_B5-like_heme/steroid_sf"/>
</dbReference>
<keyword evidence="2 4" id="KW-0479">Metal-binding</keyword>
<keyword evidence="7" id="KW-1185">Reference proteome</keyword>
<feature type="transmembrane region" description="Helical" evidence="4">
    <location>
        <begin position="115"/>
        <end position="134"/>
    </location>
</feature>
<evidence type="ECO:0000313" key="6">
    <source>
        <dbReference type="EMBL" id="KAK4312835.1"/>
    </source>
</evidence>
<evidence type="ECO:0000256" key="2">
    <source>
        <dbReference type="ARBA" id="ARBA00022723"/>
    </source>
</evidence>
<comment type="caution">
    <text evidence="4">Lacks conserved residue(s) required for the propagation of feature annotation.</text>
</comment>
<dbReference type="Gene3D" id="3.10.120.10">
    <property type="entry name" value="Cytochrome b5-like heme/steroid binding domain"/>
    <property type="match status" value="1"/>
</dbReference>
<keyword evidence="3 4" id="KW-0408">Iron</keyword>
<reference evidence="6" key="1">
    <citation type="submission" date="2023-11" db="EMBL/GenBank/DDBJ databases">
        <title>Genome assemblies of two species of porcelain crab, Petrolisthes cinctipes and Petrolisthes manimaculis (Anomura: Porcellanidae).</title>
        <authorList>
            <person name="Angst P."/>
        </authorList>
    </citation>
    <scope>NUCLEOTIDE SEQUENCE</scope>
    <source>
        <strain evidence="6">PB745_02</strain>
        <tissue evidence="6">Gill</tissue>
    </source>
</reference>
<feature type="domain" description="Cytochrome b5 heme-binding" evidence="5">
    <location>
        <begin position="1"/>
        <end position="52"/>
    </location>
</feature>
<dbReference type="EMBL" id="JAWZYT010001376">
    <property type="protein sequence ID" value="KAK4312835.1"/>
    <property type="molecule type" value="Genomic_DNA"/>
</dbReference>
<dbReference type="GO" id="GO:0020037">
    <property type="term" value="F:heme binding"/>
    <property type="evidence" value="ECO:0007669"/>
    <property type="project" value="UniProtKB-UniRule"/>
</dbReference>
<keyword evidence="4" id="KW-1133">Transmembrane helix</keyword>
<keyword evidence="4" id="KW-0812">Transmembrane</keyword>
<dbReference type="Pfam" id="PF00487">
    <property type="entry name" value="FA_desaturase"/>
    <property type="match status" value="1"/>
</dbReference>
<sequence>MYDLTHFVDIHPGGKDWIRSTRGTDITELFECYHITDKPYALLQRYHVKDVTTPRNSPYTFHTDGFYNTFKRKIQPILKEIGRGPTNTILLLQDGFVMTYVLLTLAATLTHSYTFAVLAGLLLCLTMIGAHNFFHQRDNFRMYYFDLSLLSSYDWRITHGISHHVYPNTIYDHEIALLEPFFHFLPSPYKSLVLRYGSWVYEQPLFLVALMLEGLKRLLGLLLGWGKLRPENFLPFLQFLLMAILTPSILVALKLWVIIHMSCSYSFSVIGLIAGHHHPNIYHHGDCTRTRPDWGLSQLDAIRDRGEVAGNLFLGLITFGDHTLHHLLPSVDHSKLARLYPVFLDTCRQFGVPFRFVTVWEMFKGKYLQVANNTPNLEPPGYKGKME</sequence>
<evidence type="ECO:0000256" key="1">
    <source>
        <dbReference type="ARBA" id="ARBA00022617"/>
    </source>
</evidence>
<keyword evidence="1 4" id="KW-0349">Heme</keyword>
<accession>A0AAE1PT00</accession>
<dbReference type="GO" id="GO:0046872">
    <property type="term" value="F:metal ion binding"/>
    <property type="evidence" value="ECO:0007669"/>
    <property type="project" value="UniProtKB-UniRule"/>
</dbReference>